<proteinExistence type="predicted"/>
<gene>
    <name evidence="1" type="ORF">SDC9_156082</name>
</gene>
<evidence type="ECO:0000313" key="1">
    <source>
        <dbReference type="EMBL" id="MPN08797.1"/>
    </source>
</evidence>
<accession>A0A645F3R3</accession>
<dbReference type="EMBL" id="VSSQ01054888">
    <property type="protein sequence ID" value="MPN08797.1"/>
    <property type="molecule type" value="Genomic_DNA"/>
</dbReference>
<organism evidence="1">
    <name type="scientific">bioreactor metagenome</name>
    <dbReference type="NCBI Taxonomy" id="1076179"/>
    <lineage>
        <taxon>unclassified sequences</taxon>
        <taxon>metagenomes</taxon>
        <taxon>ecological metagenomes</taxon>
    </lineage>
</organism>
<comment type="caution">
    <text evidence="1">The sequence shown here is derived from an EMBL/GenBank/DDBJ whole genome shotgun (WGS) entry which is preliminary data.</text>
</comment>
<protein>
    <submittedName>
        <fullName evidence="1">Uncharacterized protein</fullName>
    </submittedName>
</protein>
<sequence>MRKIGQRLAEAVASLIVWHEQEIRIASANGGIFLMHAGFAADGEVQRGRAEYVHVVAAPVKFAQRFGVQRG</sequence>
<name>A0A645F3R3_9ZZZZ</name>
<dbReference type="AlphaFoldDB" id="A0A645F3R3"/>
<reference evidence="1" key="1">
    <citation type="submission" date="2019-08" db="EMBL/GenBank/DDBJ databases">
        <authorList>
            <person name="Kucharzyk K."/>
            <person name="Murdoch R.W."/>
            <person name="Higgins S."/>
            <person name="Loffler F."/>
        </authorList>
    </citation>
    <scope>NUCLEOTIDE SEQUENCE</scope>
</reference>